<evidence type="ECO:0008006" key="4">
    <source>
        <dbReference type="Google" id="ProtNLM"/>
    </source>
</evidence>
<organism evidence="2 3">
    <name type="scientific">Acidihalobacter yilgarnensis</name>
    <dbReference type="NCBI Taxonomy" id="2819280"/>
    <lineage>
        <taxon>Bacteria</taxon>
        <taxon>Pseudomonadati</taxon>
        <taxon>Pseudomonadota</taxon>
        <taxon>Gammaproteobacteria</taxon>
        <taxon>Chromatiales</taxon>
        <taxon>Ectothiorhodospiraceae</taxon>
        <taxon>Acidihalobacter</taxon>
    </lineage>
</organism>
<gene>
    <name evidence="2" type="ORF">BI364_14320</name>
</gene>
<keyword evidence="3" id="KW-1185">Reference proteome</keyword>
<feature type="transmembrane region" description="Helical" evidence="1">
    <location>
        <begin position="30"/>
        <end position="58"/>
    </location>
</feature>
<keyword evidence="1" id="KW-0812">Transmembrane</keyword>
<feature type="transmembrane region" description="Helical" evidence="1">
    <location>
        <begin position="100"/>
        <end position="129"/>
    </location>
</feature>
<dbReference type="KEGG" id="aprs:BI364_14320"/>
<dbReference type="InterPro" id="IPR047798">
    <property type="entry name" value="BPSS1780-like"/>
</dbReference>
<evidence type="ECO:0000256" key="1">
    <source>
        <dbReference type="SAM" id="Phobius"/>
    </source>
</evidence>
<proteinExistence type="predicted"/>
<feature type="transmembrane region" description="Helical" evidence="1">
    <location>
        <begin position="197"/>
        <end position="225"/>
    </location>
</feature>
<keyword evidence="1" id="KW-0472">Membrane</keyword>
<protein>
    <recommendedName>
        <fullName evidence="4">Transmembrane protein</fullName>
    </recommendedName>
</protein>
<evidence type="ECO:0000313" key="2">
    <source>
        <dbReference type="EMBL" id="AOU98971.1"/>
    </source>
</evidence>
<dbReference type="EMBL" id="CP017415">
    <property type="protein sequence ID" value="AOU98971.1"/>
    <property type="molecule type" value="Genomic_DNA"/>
</dbReference>
<dbReference type="Proteomes" id="UP000095401">
    <property type="component" value="Chromosome"/>
</dbReference>
<dbReference type="AlphaFoldDB" id="A0A1D8IR56"/>
<sequence>MHEIRKLNMAHGVEWVTAGWNIFRREPGMLVMLFLIFIVMMFLIGLIPIVGQLIALLVTPSLSGGLLLAIETTARGQPPTFGQLFAAFNEPTLRSRMLTLGLWTLIVNVIVMAIAMLIGGSFIMSLMGFGAMGAGHMGGAALAGAGAGVGLFALLLALLLAVVYAAALLFATPLVMLAGMEPVAALKLSLAANLRNLGAWLIFSLIYLALVIIAMIPFGLGLLIVGPMGIASAYCAYLDTFTGIPGGADSPGSLLPPRRSAG</sequence>
<evidence type="ECO:0000313" key="3">
    <source>
        <dbReference type="Proteomes" id="UP000095401"/>
    </source>
</evidence>
<keyword evidence="1" id="KW-1133">Transmembrane helix</keyword>
<dbReference type="NCBIfam" id="NF041043">
    <property type="entry name" value="BPSS1780_fam"/>
    <property type="match status" value="1"/>
</dbReference>
<accession>A0A1D8IR56</accession>
<reference evidence="3" key="1">
    <citation type="submission" date="2016-09" db="EMBL/GenBank/DDBJ databases">
        <title>Acidihalobacter prosperus F5.</title>
        <authorList>
            <person name="Khaleque H.N."/>
            <person name="Ramsay J.P."/>
            <person name="Kaksonen A.H."/>
            <person name="Boxall N.J."/>
            <person name="Watkin E.L.J."/>
        </authorList>
    </citation>
    <scope>NUCLEOTIDE SEQUENCE [LARGE SCALE GENOMIC DNA]</scope>
    <source>
        <strain evidence="3">F5</strain>
    </source>
</reference>
<dbReference type="RefSeq" id="WP_070079324.1">
    <property type="nucleotide sequence ID" value="NZ_CP017415.1"/>
</dbReference>
<feature type="transmembrane region" description="Helical" evidence="1">
    <location>
        <begin position="141"/>
        <end position="171"/>
    </location>
</feature>
<name>A0A1D8IR56_9GAMM</name>